<dbReference type="STRING" id="1198449.ACAM_1196"/>
<dbReference type="EMBL" id="AP012489">
    <property type="protein sequence ID" value="BAN90665.1"/>
    <property type="molecule type" value="Genomic_DNA"/>
</dbReference>
<dbReference type="eggNOG" id="arCOG01824">
    <property type="taxonomic scope" value="Archaea"/>
</dbReference>
<evidence type="ECO:0000313" key="1">
    <source>
        <dbReference type="EMBL" id="BAN90665.1"/>
    </source>
</evidence>
<organism evidence="1 2">
    <name type="scientific">Aeropyrum camini SY1 = JCM 12091</name>
    <dbReference type="NCBI Taxonomy" id="1198449"/>
    <lineage>
        <taxon>Archaea</taxon>
        <taxon>Thermoproteota</taxon>
        <taxon>Thermoprotei</taxon>
        <taxon>Desulfurococcales</taxon>
        <taxon>Desulfurococcaceae</taxon>
        <taxon>Aeropyrum</taxon>
    </lineage>
</organism>
<gene>
    <name evidence="1" type="ORF">ACAM_1196</name>
</gene>
<keyword evidence="2" id="KW-1185">Reference proteome</keyword>
<name>U3TF67_9CREN</name>
<sequence length="180" mass="19766">MSTAVSGAIVGIALIAVLALVGGYLVSSVDTLVAENFNEKIMKENMYSGIQLEVYRVYVDQFDIPEAVEIINTGSRPIWDFASSDLIIVFKNSRTGITLSLPLDYGAEWMPTLIGRIDADRGITYVTYIGGEPVYPGETIVLDINLSQSTKNTIVSLEMDEVTIIFTYSTGSRALFSYLR</sequence>
<dbReference type="AlphaFoldDB" id="U3TF67"/>
<dbReference type="KEGG" id="acj:ACAM_1196"/>
<protein>
    <submittedName>
        <fullName evidence="1">Uncharacterized protein</fullName>
    </submittedName>
</protein>
<reference evidence="1 2" key="1">
    <citation type="journal article" date="2013" name="Appl. Environ. Microbiol.">
        <title>Variation of the Virus-Related Elements within Syntenic Genomes of the Hyperthermophilic Archaeon Aeropyrum.</title>
        <authorList>
            <person name="Daifuku T."/>
            <person name="Yoshida T."/>
            <person name="Kitamura T."/>
            <person name="Kawaichi S."/>
            <person name="Inoue T."/>
            <person name="Nomura K."/>
            <person name="Yoshida Y."/>
            <person name="Kuno S."/>
            <person name="Sako Y."/>
        </authorList>
    </citation>
    <scope>NUCLEOTIDE SEQUENCE [LARGE SCALE GENOMIC DNA]</scope>
    <source>
        <strain evidence="1 2">SY1</strain>
    </source>
</reference>
<dbReference type="Proteomes" id="UP000016887">
    <property type="component" value="Chromosome"/>
</dbReference>
<proteinExistence type="predicted"/>
<evidence type="ECO:0000313" key="2">
    <source>
        <dbReference type="Proteomes" id="UP000016887"/>
    </source>
</evidence>
<accession>U3TF67</accession>